<dbReference type="SUPFAM" id="SSF50156">
    <property type="entry name" value="PDZ domain-like"/>
    <property type="match status" value="1"/>
</dbReference>
<name>A0ABD0NCB7_CIRMR</name>
<comment type="caution">
    <text evidence="5">The sequence shown here is derived from an EMBL/GenBank/DDBJ whole genome shotgun (WGS) entry which is preliminary data.</text>
</comment>
<organism evidence="5 6">
    <name type="scientific">Cirrhinus mrigala</name>
    <name type="common">Mrigala</name>
    <dbReference type="NCBI Taxonomy" id="683832"/>
    <lineage>
        <taxon>Eukaryota</taxon>
        <taxon>Metazoa</taxon>
        <taxon>Chordata</taxon>
        <taxon>Craniata</taxon>
        <taxon>Vertebrata</taxon>
        <taxon>Euteleostomi</taxon>
        <taxon>Actinopterygii</taxon>
        <taxon>Neopterygii</taxon>
        <taxon>Teleostei</taxon>
        <taxon>Ostariophysi</taxon>
        <taxon>Cypriniformes</taxon>
        <taxon>Cyprinidae</taxon>
        <taxon>Labeoninae</taxon>
        <taxon>Labeonini</taxon>
        <taxon>Cirrhinus</taxon>
    </lineage>
</organism>
<dbReference type="InterPro" id="IPR001478">
    <property type="entry name" value="PDZ"/>
</dbReference>
<protein>
    <recommendedName>
        <fullName evidence="4">PDZ domain-containing protein</fullName>
    </recommendedName>
</protein>
<feature type="domain" description="PDZ" evidence="4">
    <location>
        <begin position="1"/>
        <end position="45"/>
    </location>
</feature>
<dbReference type="GO" id="GO:0005737">
    <property type="term" value="C:cytoplasm"/>
    <property type="evidence" value="ECO:0007669"/>
    <property type="project" value="UniProtKB-SubCell"/>
</dbReference>
<proteinExistence type="predicted"/>
<feature type="non-terminal residue" evidence="5">
    <location>
        <position position="1"/>
    </location>
</feature>
<keyword evidence="2" id="KW-0963">Cytoplasm</keyword>
<dbReference type="Gene3D" id="2.30.42.10">
    <property type="match status" value="1"/>
</dbReference>
<dbReference type="PANTHER" id="PTHR46227">
    <property type="entry name" value="GLUTAMATE RECEPTOR-INTERACTING PROTEIN GRIP"/>
    <property type="match status" value="1"/>
</dbReference>
<reference evidence="5 6" key="1">
    <citation type="submission" date="2024-05" db="EMBL/GenBank/DDBJ databases">
        <title>Genome sequencing and assembly of Indian major carp, Cirrhinus mrigala (Hamilton, 1822).</title>
        <authorList>
            <person name="Mohindra V."/>
            <person name="Chowdhury L.M."/>
            <person name="Lal K."/>
            <person name="Jena J.K."/>
        </authorList>
    </citation>
    <scope>NUCLEOTIDE SEQUENCE [LARGE SCALE GENOMIC DNA]</scope>
    <source>
        <strain evidence="5">CM1030</strain>
        <tissue evidence="5">Blood</tissue>
    </source>
</reference>
<feature type="non-terminal residue" evidence="5">
    <location>
        <position position="56"/>
    </location>
</feature>
<evidence type="ECO:0000256" key="3">
    <source>
        <dbReference type="ARBA" id="ARBA00022737"/>
    </source>
</evidence>
<evidence type="ECO:0000313" key="6">
    <source>
        <dbReference type="Proteomes" id="UP001529510"/>
    </source>
</evidence>
<dbReference type="EMBL" id="JAMKFB020000022">
    <property type="protein sequence ID" value="KAL0159674.1"/>
    <property type="molecule type" value="Genomic_DNA"/>
</dbReference>
<gene>
    <name evidence="5" type="ORF">M9458_043399</name>
</gene>
<dbReference type="InterPro" id="IPR036034">
    <property type="entry name" value="PDZ_sf"/>
</dbReference>
<keyword evidence="3" id="KW-0677">Repeat</keyword>
<keyword evidence="6" id="KW-1185">Reference proteome</keyword>
<dbReference type="Pfam" id="PF00595">
    <property type="entry name" value="PDZ"/>
    <property type="match status" value="1"/>
</dbReference>
<dbReference type="PANTHER" id="PTHR46227:SF4">
    <property type="entry name" value="GLUTAMATE RECEPTOR-INTERACTING PROTEIN 2"/>
    <property type="match status" value="1"/>
</dbReference>
<evidence type="ECO:0000256" key="1">
    <source>
        <dbReference type="ARBA" id="ARBA00004496"/>
    </source>
</evidence>
<evidence type="ECO:0000313" key="5">
    <source>
        <dbReference type="EMBL" id="KAL0159674.1"/>
    </source>
</evidence>
<dbReference type="Proteomes" id="UP001529510">
    <property type="component" value="Unassembled WGS sequence"/>
</dbReference>
<dbReference type="AlphaFoldDB" id="A0ABD0NCB7"/>
<accession>A0ABD0NCB7</accession>
<comment type="subcellular location">
    <subcellularLocation>
        <location evidence="1">Cytoplasm</location>
    </subcellularLocation>
</comment>
<dbReference type="InterPro" id="IPR043545">
    <property type="entry name" value="GRIP1/2"/>
</dbReference>
<evidence type="ECO:0000259" key="4">
    <source>
        <dbReference type="PROSITE" id="PS50106"/>
    </source>
</evidence>
<sequence>SGALHVGDHILSIDGTSTEHCSVLEATQLLASTTDQTKLEILPAHQTRLPGKPQDT</sequence>
<dbReference type="PROSITE" id="PS50106">
    <property type="entry name" value="PDZ"/>
    <property type="match status" value="1"/>
</dbReference>
<evidence type="ECO:0000256" key="2">
    <source>
        <dbReference type="ARBA" id="ARBA00022490"/>
    </source>
</evidence>